<dbReference type="InterPro" id="IPR050302">
    <property type="entry name" value="Rab_GAP_TBC_domain"/>
</dbReference>
<proteinExistence type="predicted"/>
<dbReference type="PANTHER" id="PTHR47219:SF9">
    <property type="entry name" value="GTPASE ACTIVATING PROTEIN AND CENTROSOME-ASSOCIATED, ISOFORM B"/>
    <property type="match status" value="1"/>
</dbReference>
<dbReference type="Gene3D" id="1.10.10.750">
    <property type="entry name" value="Ypt/Rab-GAP domain of gyp1p, domain 1"/>
    <property type="match status" value="1"/>
</dbReference>
<accession>A0ABQ7JFP1</accession>
<dbReference type="SMART" id="SM00164">
    <property type="entry name" value="TBC"/>
    <property type="match status" value="1"/>
</dbReference>
<sequence length="392" mass="45471">MIGDTGSTEEKSASKRTVRNENYFPQVISAETALSFHSSDPSLHSTLSVIKNGPQGTAVSSGPYTPLTSPQSTWMKQRSANHSNVQNVFETSSTQYTNAMKALEQWRFICIDFRSYASKHSRILKYRVRHGIPNNLRGFVWQQFASSRDRLTYYPENYYQQLCSRQDAPFEGDILRDIARTFPKHMLFRDKSSVGQDSLFRVLRAYSLHDTDVGYCQGMGFLSGLLLLYMNEEDTFLMLISILDCYEMAGLFKPGLPLLGRFLYQFERMFKSHMPRLYDHLKRENVETSMYASQWFMTLFSYSFPLDIVVRIFDVFFNEGIKMIFRVALAVLKLLQETLFNQSFEAALHTVKTGPNNMNGETLIQTAFNIKIRHSTLQEIEREYEWKKMKPV</sequence>
<dbReference type="SUPFAM" id="SSF47923">
    <property type="entry name" value="Ypt/Rab-GAP domain of gyp1p"/>
    <property type="match status" value="2"/>
</dbReference>
<dbReference type="PROSITE" id="PS50086">
    <property type="entry name" value="TBC_RABGAP"/>
    <property type="match status" value="1"/>
</dbReference>
<dbReference type="Gene3D" id="1.10.472.80">
    <property type="entry name" value="Ypt/Rab-GAP domain of gyp1p, domain 3"/>
    <property type="match status" value="1"/>
</dbReference>
<evidence type="ECO:0000313" key="2">
    <source>
        <dbReference type="EMBL" id="KAF8822807.1"/>
    </source>
</evidence>
<dbReference type="PANTHER" id="PTHR47219">
    <property type="entry name" value="RAB GTPASE-ACTIVATING PROTEIN 1-LIKE"/>
    <property type="match status" value="1"/>
</dbReference>
<comment type="caution">
    <text evidence="2">The sequence shown here is derived from an EMBL/GenBank/DDBJ whole genome shotgun (WGS) entry which is preliminary data.</text>
</comment>
<protein>
    <submittedName>
        <fullName evidence="2">TBC domain-containing protein</fullName>
    </submittedName>
</protein>
<name>A0ABQ7JFP1_9APIC</name>
<evidence type="ECO:0000259" key="1">
    <source>
        <dbReference type="PROSITE" id="PS50086"/>
    </source>
</evidence>
<organism evidence="2 3">
    <name type="scientific">Cardiosporidium cionae</name>
    <dbReference type="NCBI Taxonomy" id="476202"/>
    <lineage>
        <taxon>Eukaryota</taxon>
        <taxon>Sar</taxon>
        <taxon>Alveolata</taxon>
        <taxon>Apicomplexa</taxon>
        <taxon>Aconoidasida</taxon>
        <taxon>Nephromycida</taxon>
        <taxon>Cardiosporidium</taxon>
    </lineage>
</organism>
<dbReference type="Pfam" id="PF00566">
    <property type="entry name" value="RabGAP-TBC"/>
    <property type="match status" value="1"/>
</dbReference>
<feature type="domain" description="Rab-GAP TBC" evidence="1">
    <location>
        <begin position="131"/>
        <end position="320"/>
    </location>
</feature>
<dbReference type="EMBL" id="JADAQX010000022">
    <property type="protein sequence ID" value="KAF8822807.1"/>
    <property type="molecule type" value="Genomic_DNA"/>
</dbReference>
<dbReference type="InterPro" id="IPR000195">
    <property type="entry name" value="Rab-GAP-TBC_dom"/>
</dbReference>
<reference evidence="2 3" key="1">
    <citation type="journal article" date="2020" name="bioRxiv">
        <title>Metabolic contributions of an alphaproteobacterial endosymbiont in the apicomplexan Cardiosporidium cionae.</title>
        <authorList>
            <person name="Hunter E.S."/>
            <person name="Paight C.J."/>
            <person name="Lane C.E."/>
        </authorList>
    </citation>
    <scope>NUCLEOTIDE SEQUENCE [LARGE SCALE GENOMIC DNA]</scope>
    <source>
        <strain evidence="2">ESH_2018</strain>
    </source>
</reference>
<dbReference type="Proteomes" id="UP000823046">
    <property type="component" value="Unassembled WGS sequence"/>
</dbReference>
<evidence type="ECO:0000313" key="3">
    <source>
        <dbReference type="Proteomes" id="UP000823046"/>
    </source>
</evidence>
<dbReference type="Gene3D" id="1.10.8.270">
    <property type="entry name" value="putative rabgap domain of human tbc1 domain family member 14 like domains"/>
    <property type="match status" value="1"/>
</dbReference>
<gene>
    <name evidence="2" type="ORF">IE077_002531</name>
</gene>
<keyword evidence="3" id="KW-1185">Reference proteome</keyword>
<dbReference type="InterPro" id="IPR035969">
    <property type="entry name" value="Rab-GAP_TBC_sf"/>
</dbReference>